<evidence type="ECO:0000313" key="1">
    <source>
        <dbReference type="EMBL" id="JAH00790.1"/>
    </source>
</evidence>
<reference evidence="1" key="2">
    <citation type="journal article" date="2015" name="Fish Shellfish Immunol.">
        <title>Early steps in the European eel (Anguilla anguilla)-Vibrio vulnificus interaction in the gills: Role of the RtxA13 toxin.</title>
        <authorList>
            <person name="Callol A."/>
            <person name="Pajuelo D."/>
            <person name="Ebbesson L."/>
            <person name="Teles M."/>
            <person name="MacKenzie S."/>
            <person name="Amaro C."/>
        </authorList>
    </citation>
    <scope>NUCLEOTIDE SEQUENCE</scope>
</reference>
<dbReference type="AlphaFoldDB" id="A0A0E9P9Q9"/>
<accession>A0A0E9P9Q9</accession>
<dbReference type="EMBL" id="GBXM01107787">
    <property type="protein sequence ID" value="JAH00790.1"/>
    <property type="molecule type" value="Transcribed_RNA"/>
</dbReference>
<protein>
    <submittedName>
        <fullName evidence="1">Uncharacterized protein</fullName>
    </submittedName>
</protein>
<organism evidence="1">
    <name type="scientific">Anguilla anguilla</name>
    <name type="common">European freshwater eel</name>
    <name type="synonym">Muraena anguilla</name>
    <dbReference type="NCBI Taxonomy" id="7936"/>
    <lineage>
        <taxon>Eukaryota</taxon>
        <taxon>Metazoa</taxon>
        <taxon>Chordata</taxon>
        <taxon>Craniata</taxon>
        <taxon>Vertebrata</taxon>
        <taxon>Euteleostomi</taxon>
        <taxon>Actinopterygii</taxon>
        <taxon>Neopterygii</taxon>
        <taxon>Teleostei</taxon>
        <taxon>Anguilliformes</taxon>
        <taxon>Anguillidae</taxon>
        <taxon>Anguilla</taxon>
    </lineage>
</organism>
<reference evidence="1" key="1">
    <citation type="submission" date="2014-11" db="EMBL/GenBank/DDBJ databases">
        <authorList>
            <person name="Amaro Gonzalez C."/>
        </authorList>
    </citation>
    <scope>NUCLEOTIDE SEQUENCE</scope>
</reference>
<name>A0A0E9P9Q9_ANGAN</name>
<sequence>MFSAFVENGFSLSSIVQLFSYTVKPDLYFIARPLHDKNDVFSTEKSVAYL</sequence>
<proteinExistence type="predicted"/>